<keyword evidence="1" id="KW-1185">Reference proteome</keyword>
<sequence length="70" mass="8071">MLLTFCSFGLPSKNLFSWPFVATPIKFKSVRYKPRYGIQGSFIESRCCLKRSQLRSLSNSRAVFSNTERS</sequence>
<protein>
    <submittedName>
        <fullName evidence="2">Uncharacterized protein</fullName>
    </submittedName>
</protein>
<organism evidence="1 2">
    <name type="scientific">Parascaris univalens</name>
    <name type="common">Nematode worm</name>
    <dbReference type="NCBI Taxonomy" id="6257"/>
    <lineage>
        <taxon>Eukaryota</taxon>
        <taxon>Metazoa</taxon>
        <taxon>Ecdysozoa</taxon>
        <taxon>Nematoda</taxon>
        <taxon>Chromadorea</taxon>
        <taxon>Rhabditida</taxon>
        <taxon>Spirurina</taxon>
        <taxon>Ascaridomorpha</taxon>
        <taxon>Ascaridoidea</taxon>
        <taxon>Ascarididae</taxon>
        <taxon>Parascaris</taxon>
    </lineage>
</organism>
<evidence type="ECO:0000313" key="1">
    <source>
        <dbReference type="Proteomes" id="UP000887569"/>
    </source>
</evidence>
<dbReference type="WBParaSite" id="PgB04_g150_t01">
    <property type="protein sequence ID" value="PgB04_g150_t01"/>
    <property type="gene ID" value="PgB04_g150"/>
</dbReference>
<proteinExistence type="predicted"/>
<accession>A0A914ZP15</accession>
<dbReference type="AlphaFoldDB" id="A0A914ZP15"/>
<reference evidence="2" key="1">
    <citation type="submission" date="2022-11" db="UniProtKB">
        <authorList>
            <consortium name="WormBaseParasite"/>
        </authorList>
    </citation>
    <scope>IDENTIFICATION</scope>
</reference>
<name>A0A914ZP15_PARUN</name>
<dbReference type="Proteomes" id="UP000887569">
    <property type="component" value="Unplaced"/>
</dbReference>
<evidence type="ECO:0000313" key="2">
    <source>
        <dbReference type="WBParaSite" id="PgB04_g150_t01"/>
    </source>
</evidence>